<evidence type="ECO:0000313" key="2">
    <source>
        <dbReference type="EMBL" id="PTE18459.1"/>
    </source>
</evidence>
<dbReference type="Proteomes" id="UP000241899">
    <property type="component" value="Unassembled WGS sequence"/>
</dbReference>
<gene>
    <name evidence="2" type="ORF">C5F46_04715</name>
</gene>
<dbReference type="RefSeq" id="WP_107324205.1">
    <property type="nucleotide sequence ID" value="NZ_NHSP01000039.1"/>
</dbReference>
<sequence length="62" mass="6690">MSDVFDRARALINQAASHPDPEAAMEALEAEASPEDRHMFPLLWEGLTLALNGATPEDADAL</sequence>
<name>A0A2T4JKL7_9RHOB</name>
<evidence type="ECO:0000313" key="3">
    <source>
        <dbReference type="Proteomes" id="UP000241899"/>
    </source>
</evidence>
<feature type="region of interest" description="Disordered" evidence="1">
    <location>
        <begin position="13"/>
        <end position="32"/>
    </location>
</feature>
<organism evidence="2 3">
    <name type="scientific">Phaeovulum veldkampii DSM 11550</name>
    <dbReference type="NCBI Taxonomy" id="1185920"/>
    <lineage>
        <taxon>Bacteria</taxon>
        <taxon>Pseudomonadati</taxon>
        <taxon>Pseudomonadota</taxon>
        <taxon>Alphaproteobacteria</taxon>
        <taxon>Rhodobacterales</taxon>
        <taxon>Paracoccaceae</taxon>
        <taxon>Phaeovulum</taxon>
    </lineage>
</organism>
<evidence type="ECO:0000256" key="1">
    <source>
        <dbReference type="SAM" id="MobiDB-lite"/>
    </source>
</evidence>
<protein>
    <submittedName>
        <fullName evidence="2">Uncharacterized protein</fullName>
    </submittedName>
</protein>
<dbReference type="EMBL" id="PZKF01000007">
    <property type="protein sequence ID" value="PTE18459.1"/>
    <property type="molecule type" value="Genomic_DNA"/>
</dbReference>
<comment type="caution">
    <text evidence="2">The sequence shown here is derived from an EMBL/GenBank/DDBJ whole genome shotgun (WGS) entry which is preliminary data.</text>
</comment>
<reference evidence="2 3" key="1">
    <citation type="submission" date="2018-03" db="EMBL/GenBank/DDBJ databases">
        <title>Rhodobacter veldkampii.</title>
        <authorList>
            <person name="Meyer T.E."/>
            <person name="Miller S."/>
            <person name="Lodha T."/>
            <person name="Gandham S."/>
            <person name="Chintalapati S."/>
            <person name="Chintalapati V.R."/>
        </authorList>
    </citation>
    <scope>NUCLEOTIDE SEQUENCE [LARGE SCALE GENOMIC DNA]</scope>
    <source>
        <strain evidence="2 3">DSM 11550</strain>
    </source>
</reference>
<accession>A0A2T4JKL7</accession>
<proteinExistence type="predicted"/>
<keyword evidence="3" id="KW-1185">Reference proteome</keyword>
<dbReference type="AlphaFoldDB" id="A0A2T4JKL7"/>